<dbReference type="EMBL" id="UZAK01043965">
    <property type="protein sequence ID" value="VDP71680.1"/>
    <property type="molecule type" value="Genomic_DNA"/>
</dbReference>
<reference evidence="3" key="1">
    <citation type="submission" date="2016-06" db="UniProtKB">
        <authorList>
            <consortium name="WormBaseParasite"/>
        </authorList>
    </citation>
    <scope>IDENTIFICATION</scope>
</reference>
<proteinExistence type="predicted"/>
<evidence type="ECO:0000313" key="1">
    <source>
        <dbReference type="EMBL" id="VDP71680.1"/>
    </source>
</evidence>
<accession>A0A183KYX5</accession>
<evidence type="ECO:0000313" key="3">
    <source>
        <dbReference type="WBParaSite" id="SCUD_0002027501-mRNA-1"/>
    </source>
</evidence>
<gene>
    <name evidence="1" type="ORF">SCUD_LOCUS20272</name>
</gene>
<dbReference type="WBParaSite" id="SCUD_0002027501-mRNA-1">
    <property type="protein sequence ID" value="SCUD_0002027501-mRNA-1"/>
    <property type="gene ID" value="SCUD_0002027501"/>
</dbReference>
<name>A0A183KYX5_9TREM</name>
<dbReference type="Proteomes" id="UP000279833">
    <property type="component" value="Unassembled WGS sequence"/>
</dbReference>
<keyword evidence="2" id="KW-1185">Reference proteome</keyword>
<dbReference type="AlphaFoldDB" id="A0A183KYX5"/>
<sequence length="57" mass="7043">MVSTDYGRMSTRTWKLYSCTLQSWTWQVRVRKYYDNILLLLKFLYHSDHNKFQAVYS</sequence>
<organism evidence="3">
    <name type="scientific">Schistosoma curassoni</name>
    <dbReference type="NCBI Taxonomy" id="6186"/>
    <lineage>
        <taxon>Eukaryota</taxon>
        <taxon>Metazoa</taxon>
        <taxon>Spiralia</taxon>
        <taxon>Lophotrochozoa</taxon>
        <taxon>Platyhelminthes</taxon>
        <taxon>Trematoda</taxon>
        <taxon>Digenea</taxon>
        <taxon>Strigeidida</taxon>
        <taxon>Schistosomatoidea</taxon>
        <taxon>Schistosomatidae</taxon>
        <taxon>Schistosoma</taxon>
    </lineage>
</organism>
<evidence type="ECO:0000313" key="2">
    <source>
        <dbReference type="Proteomes" id="UP000279833"/>
    </source>
</evidence>
<protein>
    <submittedName>
        <fullName evidence="3">Ovule protein</fullName>
    </submittedName>
</protein>
<reference evidence="1 2" key="2">
    <citation type="submission" date="2018-11" db="EMBL/GenBank/DDBJ databases">
        <authorList>
            <consortium name="Pathogen Informatics"/>
        </authorList>
    </citation>
    <scope>NUCLEOTIDE SEQUENCE [LARGE SCALE GENOMIC DNA]</scope>
    <source>
        <strain evidence="1">Dakar</strain>
        <strain evidence="2">Dakar, Senegal</strain>
    </source>
</reference>